<dbReference type="GO" id="GO:0070694">
    <property type="term" value="F:5-hydroxymethyl-dUMP N-hydrolase activity"/>
    <property type="evidence" value="ECO:0007669"/>
    <property type="project" value="TreeGrafter"/>
</dbReference>
<dbReference type="EMBL" id="MHCJ01000003">
    <property type="protein sequence ID" value="OGY18258.1"/>
    <property type="molecule type" value="Genomic_DNA"/>
</dbReference>
<dbReference type="Gene3D" id="3.40.50.450">
    <property type="match status" value="1"/>
</dbReference>
<dbReference type="Proteomes" id="UP000179233">
    <property type="component" value="Unassembled WGS sequence"/>
</dbReference>
<accession>A0A1G1VS74</accession>
<dbReference type="AlphaFoldDB" id="A0A1G1VS74"/>
<organism evidence="1 2">
    <name type="scientific">Candidatus Chisholmbacteria bacterium RIFCSPHIGHO2_01_FULL_52_32</name>
    <dbReference type="NCBI Taxonomy" id="1797591"/>
    <lineage>
        <taxon>Bacteria</taxon>
        <taxon>Candidatus Chisholmiibacteriota</taxon>
    </lineage>
</organism>
<dbReference type="GO" id="GO:0009159">
    <property type="term" value="P:deoxyribonucleoside monophosphate catabolic process"/>
    <property type="evidence" value="ECO:0007669"/>
    <property type="project" value="TreeGrafter"/>
</dbReference>
<protein>
    <recommendedName>
        <fullName evidence="3">Nucleoside 2-deoxyribosyltransferase</fullName>
    </recommendedName>
</protein>
<proteinExistence type="predicted"/>
<dbReference type="InterPro" id="IPR051239">
    <property type="entry name" value="2'-dNMP_N-hydrolase"/>
</dbReference>
<evidence type="ECO:0000313" key="2">
    <source>
        <dbReference type="Proteomes" id="UP000179233"/>
    </source>
</evidence>
<comment type="caution">
    <text evidence="1">The sequence shown here is derived from an EMBL/GenBank/DDBJ whole genome shotgun (WGS) entry which is preliminary data.</text>
</comment>
<reference evidence="1 2" key="1">
    <citation type="journal article" date="2016" name="Nat. Commun.">
        <title>Thousands of microbial genomes shed light on interconnected biogeochemical processes in an aquifer system.</title>
        <authorList>
            <person name="Anantharaman K."/>
            <person name="Brown C.T."/>
            <person name="Hug L.A."/>
            <person name="Sharon I."/>
            <person name="Castelle C.J."/>
            <person name="Probst A.J."/>
            <person name="Thomas B.C."/>
            <person name="Singh A."/>
            <person name="Wilkins M.J."/>
            <person name="Karaoz U."/>
            <person name="Brodie E.L."/>
            <person name="Williams K.H."/>
            <person name="Hubbard S.S."/>
            <person name="Banfield J.F."/>
        </authorList>
    </citation>
    <scope>NUCLEOTIDE SEQUENCE [LARGE SCALE GENOMIC DNA]</scope>
</reference>
<evidence type="ECO:0000313" key="1">
    <source>
        <dbReference type="EMBL" id="OGY18258.1"/>
    </source>
</evidence>
<dbReference type="PANTHER" id="PTHR15364:SF0">
    <property type="entry name" value="2'-DEOXYNUCLEOSIDE 5'-PHOSPHATE N-HYDROLASE 1"/>
    <property type="match status" value="1"/>
</dbReference>
<sequence length="196" mass="22395">MKIYFTAAITDVPAPQQDNYLKIVGELKILGHQVVADHILGKTAQSLASQSEADALRIYRKLIVWKNQADLVVAETSYPSFGVGQEISYALMHEKPVIALYLPERKPHLLTAIGQEYLHIVEYAPETLKRTLSDYIDFAKGVADTRFNFFISPDLGSFLDWISKKRKLPRAVFLRQLIEEDLRKNKQYLRETKGSK</sequence>
<dbReference type="PANTHER" id="PTHR15364">
    <property type="entry name" value="2'-DEOXYNUCLEOSIDE 5'-PHOSPHATE N-HYDROLASE 1"/>
    <property type="match status" value="1"/>
</dbReference>
<evidence type="ECO:0008006" key="3">
    <source>
        <dbReference type="Google" id="ProtNLM"/>
    </source>
</evidence>
<name>A0A1G1VS74_9BACT</name>
<gene>
    <name evidence="1" type="ORF">A2786_01930</name>
</gene>
<dbReference type="SUPFAM" id="SSF52309">
    <property type="entry name" value="N-(deoxy)ribosyltransferase-like"/>
    <property type="match status" value="1"/>
</dbReference>